<evidence type="ECO:0000313" key="2">
    <source>
        <dbReference type="Proteomes" id="UP000199337"/>
    </source>
</evidence>
<dbReference type="EMBL" id="FOOX01000030">
    <property type="protein sequence ID" value="SFH38068.1"/>
    <property type="molecule type" value="Genomic_DNA"/>
</dbReference>
<gene>
    <name evidence="1" type="ORF">SAMN05660649_04979</name>
</gene>
<sequence length="49" mass="5323">MKDVKLPVALFNGTVATTNGLYSIKDIDIASAKRTKPEIRDEASSEKTV</sequence>
<dbReference type="RefSeq" id="WP_165613706.1">
    <property type="nucleotide sequence ID" value="NZ_FOOX01000030.1"/>
</dbReference>
<accession>A0A1I2ZJT5</accession>
<keyword evidence="2" id="KW-1185">Reference proteome</keyword>
<organism evidence="1 2">
    <name type="scientific">Desulfotruncus arcticus DSM 17038</name>
    <dbReference type="NCBI Taxonomy" id="1121424"/>
    <lineage>
        <taxon>Bacteria</taxon>
        <taxon>Bacillati</taxon>
        <taxon>Bacillota</taxon>
        <taxon>Clostridia</taxon>
        <taxon>Eubacteriales</taxon>
        <taxon>Desulfallaceae</taxon>
        <taxon>Desulfotruncus</taxon>
    </lineage>
</organism>
<reference evidence="2" key="1">
    <citation type="submission" date="2016-10" db="EMBL/GenBank/DDBJ databases">
        <authorList>
            <person name="Varghese N."/>
            <person name="Submissions S."/>
        </authorList>
    </citation>
    <scope>NUCLEOTIDE SEQUENCE [LARGE SCALE GENOMIC DNA]</scope>
    <source>
        <strain evidence="2">DSM 17038</strain>
    </source>
</reference>
<dbReference type="AlphaFoldDB" id="A0A1I2ZJT5"/>
<evidence type="ECO:0000313" key="1">
    <source>
        <dbReference type="EMBL" id="SFH38068.1"/>
    </source>
</evidence>
<protein>
    <submittedName>
        <fullName evidence="1">Uncharacterized protein</fullName>
    </submittedName>
</protein>
<name>A0A1I2ZJT5_9FIRM</name>
<dbReference type="Proteomes" id="UP000199337">
    <property type="component" value="Unassembled WGS sequence"/>
</dbReference>
<proteinExistence type="predicted"/>